<evidence type="ECO:0000313" key="3">
    <source>
        <dbReference type="Proteomes" id="UP000030689"/>
    </source>
</evidence>
<dbReference type="AlphaFoldDB" id="V4NU79"/>
<name>V4NU79_EUTSA</name>
<dbReference type="Proteomes" id="UP000030689">
    <property type="component" value="Unassembled WGS sequence"/>
</dbReference>
<organism evidence="2 3">
    <name type="scientific">Eutrema salsugineum</name>
    <name type="common">Saltwater cress</name>
    <name type="synonym">Sisymbrium salsugineum</name>
    <dbReference type="NCBI Taxonomy" id="72664"/>
    <lineage>
        <taxon>Eukaryota</taxon>
        <taxon>Viridiplantae</taxon>
        <taxon>Streptophyta</taxon>
        <taxon>Embryophyta</taxon>
        <taxon>Tracheophyta</taxon>
        <taxon>Spermatophyta</taxon>
        <taxon>Magnoliopsida</taxon>
        <taxon>eudicotyledons</taxon>
        <taxon>Gunneridae</taxon>
        <taxon>Pentapetalae</taxon>
        <taxon>rosids</taxon>
        <taxon>malvids</taxon>
        <taxon>Brassicales</taxon>
        <taxon>Brassicaceae</taxon>
        <taxon>Eutremeae</taxon>
        <taxon>Eutrema</taxon>
    </lineage>
</organism>
<sequence length="147" mass="16550">MEEDGKQNQGRIERRSGDRNSRFTRPSGYVPPKELQKRYVPAVDTVEWLEKSVMRKEAVEIYPTNAVISAVEGDTVGYQGRDLLETNDGIRKSARKTLSFDDGGDVLANLVQDMELDSKTGEQSHTVEEKIDQGEPEDGELFEDTLD</sequence>
<feature type="region of interest" description="Disordered" evidence="1">
    <location>
        <begin position="117"/>
        <end position="147"/>
    </location>
</feature>
<accession>V4NU79</accession>
<evidence type="ECO:0000313" key="2">
    <source>
        <dbReference type="EMBL" id="ESQ50296.1"/>
    </source>
</evidence>
<feature type="compositionally biased region" description="Basic and acidic residues" evidence="1">
    <location>
        <begin position="1"/>
        <end position="21"/>
    </location>
</feature>
<dbReference type="Gramene" id="ESQ50296">
    <property type="protein sequence ID" value="ESQ50296"/>
    <property type="gene ID" value="EUTSA_v10002115mg"/>
</dbReference>
<dbReference type="EMBL" id="KI517398">
    <property type="protein sequence ID" value="ESQ50296.1"/>
    <property type="molecule type" value="Genomic_DNA"/>
</dbReference>
<keyword evidence="3" id="KW-1185">Reference proteome</keyword>
<protein>
    <submittedName>
        <fullName evidence="2">Uncharacterized protein</fullName>
    </submittedName>
</protein>
<gene>
    <name evidence="2" type="ORF">EUTSA_v10002115mg</name>
</gene>
<dbReference type="KEGG" id="eus:EUTSA_v10002115mg"/>
<reference evidence="2 3" key="1">
    <citation type="journal article" date="2013" name="Front. Plant Sci.">
        <title>The Reference Genome of the Halophytic Plant Eutrema salsugineum.</title>
        <authorList>
            <person name="Yang R."/>
            <person name="Jarvis D.E."/>
            <person name="Chen H."/>
            <person name="Beilstein M.A."/>
            <person name="Grimwood J."/>
            <person name="Jenkins J."/>
            <person name="Shu S."/>
            <person name="Prochnik S."/>
            <person name="Xin M."/>
            <person name="Ma C."/>
            <person name="Schmutz J."/>
            <person name="Wing R.A."/>
            <person name="Mitchell-Olds T."/>
            <person name="Schumaker K.S."/>
            <person name="Wang X."/>
        </authorList>
    </citation>
    <scope>NUCLEOTIDE SEQUENCE [LARGE SCALE GENOMIC DNA]</scope>
</reference>
<feature type="compositionally biased region" description="Basic and acidic residues" evidence="1">
    <location>
        <begin position="117"/>
        <end position="133"/>
    </location>
</feature>
<feature type="compositionally biased region" description="Acidic residues" evidence="1">
    <location>
        <begin position="134"/>
        <end position="147"/>
    </location>
</feature>
<feature type="region of interest" description="Disordered" evidence="1">
    <location>
        <begin position="1"/>
        <end position="32"/>
    </location>
</feature>
<proteinExistence type="predicted"/>
<evidence type="ECO:0000256" key="1">
    <source>
        <dbReference type="SAM" id="MobiDB-lite"/>
    </source>
</evidence>